<sequence>MLFLFWWLNKSRNLRDDIDGIFFVAARLSGQQRKKIPERLW</sequence>
<dbReference type="AlphaFoldDB" id="A0A248ULN3"/>
<dbReference type="KEGG" id="och:CES85_2414"/>
<evidence type="ECO:0000313" key="2">
    <source>
        <dbReference type="Proteomes" id="UP000215256"/>
    </source>
</evidence>
<protein>
    <submittedName>
        <fullName evidence="1">Uncharacterized protein</fullName>
    </submittedName>
</protein>
<organism evidence="1 2">
    <name type="scientific">Ochrobactrum quorumnocens</name>
    <dbReference type="NCBI Taxonomy" id="271865"/>
    <lineage>
        <taxon>Bacteria</taxon>
        <taxon>Pseudomonadati</taxon>
        <taxon>Pseudomonadota</taxon>
        <taxon>Alphaproteobacteria</taxon>
        <taxon>Hyphomicrobiales</taxon>
        <taxon>Brucellaceae</taxon>
        <taxon>Brucella/Ochrobactrum group</taxon>
        <taxon>Ochrobactrum</taxon>
    </lineage>
</organism>
<dbReference type="EMBL" id="CP022604">
    <property type="protein sequence ID" value="ASV87655.1"/>
    <property type="molecule type" value="Genomic_DNA"/>
</dbReference>
<accession>A0A248ULN3</accession>
<proteinExistence type="predicted"/>
<evidence type="ECO:0000313" key="1">
    <source>
        <dbReference type="EMBL" id="ASV87655.1"/>
    </source>
</evidence>
<reference evidence="1 2" key="1">
    <citation type="submission" date="2017-07" db="EMBL/GenBank/DDBJ databases">
        <title>Phylogenetic study on the rhizospheric bacterium Ochrobactrum sp. A44.</title>
        <authorList>
            <person name="Krzyzanowska D.M."/>
            <person name="Ossowicki A."/>
            <person name="Rajewska M."/>
            <person name="Maciag T."/>
            <person name="Kaczynski Z."/>
            <person name="Czerwicka M."/>
            <person name="Jafra S."/>
        </authorList>
    </citation>
    <scope>NUCLEOTIDE SEQUENCE [LARGE SCALE GENOMIC DNA]</scope>
    <source>
        <strain evidence="1 2">A44</strain>
    </source>
</reference>
<gene>
    <name evidence="1" type="ORF">CES85_2414</name>
</gene>
<name>A0A248ULN3_9HYPH</name>
<dbReference type="Proteomes" id="UP000215256">
    <property type="component" value="Chromosome 1"/>
</dbReference>